<dbReference type="SUPFAM" id="SSF57850">
    <property type="entry name" value="RING/U-box"/>
    <property type="match status" value="1"/>
</dbReference>
<dbReference type="AlphaFoldDB" id="A0A9Q0SH31"/>
<sequence length="450" mass="50259">MVFSWIRKKAADDQEKLKKGDELVIPNQFVCPISLDLMKDPVSLSSGITYDRDSIESWLDGGNFTCPVTNQVLRSFDQIPNHSLRKMIQDWGVANRSYGVDRIPTPKVPVSGIQVSELLFILEDSVESLNGRRCLELVQKVKKWGGESERNRLCVVANGAITVFSAAFDAFARDDSFETNANLLEEMLSNMNWMFPLSQLHSLDHHHTEAAQARLGSRDSLRCLVWLLKCGDLSAKKDSMIALKELVSSDQKHAEALAAIEEASEVLFRLVKDPVCPAITRSSLMVIFHLVSSPSSSTSMAIRSELVKMGLVSLLLELTVDSERSTSEAALGVFDMLCDCEEGKEEAYRNALTFPVLVKKILRVSELATQFSVSAIWKLGRHEKEREKVNIFLAEALQVGIFQKLVLLLQLGCGSVTKEKATELLKTMNPCRPELECVDSVDFKNLKRSF</sequence>
<comment type="function">
    <text evidence="5">Functions as an E3 ubiquitin ligase.</text>
</comment>
<comment type="caution">
    <text evidence="7">The sequence shown here is derived from an EMBL/GenBank/DDBJ whole genome shotgun (WGS) entry which is preliminary data.</text>
</comment>
<name>A0A9Q0SH31_SALVM</name>
<dbReference type="EC" id="2.3.2.27" evidence="5"/>
<feature type="domain" description="U-box" evidence="6">
    <location>
        <begin position="24"/>
        <end position="98"/>
    </location>
</feature>
<dbReference type="Pfam" id="PF04564">
    <property type="entry name" value="U-box"/>
    <property type="match status" value="1"/>
</dbReference>
<dbReference type="InterPro" id="IPR058678">
    <property type="entry name" value="ARM_PUB"/>
</dbReference>
<dbReference type="Proteomes" id="UP001151529">
    <property type="component" value="Chromosome 15Z"/>
</dbReference>
<dbReference type="InterPro" id="IPR045210">
    <property type="entry name" value="RING-Ubox_PUB"/>
</dbReference>
<dbReference type="CDD" id="cd16664">
    <property type="entry name" value="RING-Ubox_PUB"/>
    <property type="match status" value="1"/>
</dbReference>
<evidence type="ECO:0000256" key="2">
    <source>
        <dbReference type="ARBA" id="ARBA00004906"/>
    </source>
</evidence>
<evidence type="ECO:0000256" key="4">
    <source>
        <dbReference type="ARBA" id="ARBA00022786"/>
    </source>
</evidence>
<accession>A0A9Q0SH31</accession>
<dbReference type="PANTHER" id="PTHR22849:SF119">
    <property type="entry name" value="U-BOX DOMAIN-CONTAINING PROTEIN"/>
    <property type="match status" value="1"/>
</dbReference>
<dbReference type="PROSITE" id="PS51698">
    <property type="entry name" value="U_BOX"/>
    <property type="match status" value="1"/>
</dbReference>
<dbReference type="InterPro" id="IPR011989">
    <property type="entry name" value="ARM-like"/>
</dbReference>
<evidence type="ECO:0000259" key="6">
    <source>
        <dbReference type="PROSITE" id="PS51698"/>
    </source>
</evidence>
<evidence type="ECO:0000313" key="7">
    <source>
        <dbReference type="EMBL" id="KAJ6677192.1"/>
    </source>
</evidence>
<comment type="catalytic activity">
    <reaction evidence="1 5">
        <text>S-ubiquitinyl-[E2 ubiquitin-conjugating enzyme]-L-cysteine + [acceptor protein]-L-lysine = [E2 ubiquitin-conjugating enzyme]-L-cysteine + N(6)-ubiquitinyl-[acceptor protein]-L-lysine.</text>
        <dbReference type="EC" id="2.3.2.27"/>
    </reaction>
</comment>
<proteinExistence type="predicted"/>
<dbReference type="InterPro" id="IPR003613">
    <property type="entry name" value="Ubox_domain"/>
</dbReference>
<evidence type="ECO:0000256" key="3">
    <source>
        <dbReference type="ARBA" id="ARBA00022679"/>
    </source>
</evidence>
<dbReference type="InterPro" id="IPR045185">
    <property type="entry name" value="PUB22/23/24-like"/>
</dbReference>
<organism evidence="7 8">
    <name type="scientific">Salix viminalis</name>
    <name type="common">Common osier</name>
    <name type="synonym">Basket willow</name>
    <dbReference type="NCBI Taxonomy" id="40686"/>
    <lineage>
        <taxon>Eukaryota</taxon>
        <taxon>Viridiplantae</taxon>
        <taxon>Streptophyta</taxon>
        <taxon>Embryophyta</taxon>
        <taxon>Tracheophyta</taxon>
        <taxon>Spermatophyta</taxon>
        <taxon>Magnoliopsida</taxon>
        <taxon>eudicotyledons</taxon>
        <taxon>Gunneridae</taxon>
        <taxon>Pentapetalae</taxon>
        <taxon>rosids</taxon>
        <taxon>fabids</taxon>
        <taxon>Malpighiales</taxon>
        <taxon>Salicaceae</taxon>
        <taxon>Saliceae</taxon>
        <taxon>Salix</taxon>
    </lineage>
</organism>
<dbReference type="Pfam" id="PF25598">
    <property type="entry name" value="ARM_PUB"/>
    <property type="match status" value="1"/>
</dbReference>
<keyword evidence="8" id="KW-1185">Reference proteome</keyword>
<keyword evidence="3 5" id="KW-0808">Transferase</keyword>
<dbReference type="GO" id="GO:0016567">
    <property type="term" value="P:protein ubiquitination"/>
    <property type="evidence" value="ECO:0007669"/>
    <property type="project" value="UniProtKB-UniRule"/>
</dbReference>
<keyword evidence="4 5" id="KW-0833">Ubl conjugation pathway</keyword>
<dbReference type="Gene3D" id="3.30.40.10">
    <property type="entry name" value="Zinc/RING finger domain, C3HC4 (zinc finger)"/>
    <property type="match status" value="1"/>
</dbReference>
<reference evidence="7" key="2">
    <citation type="journal article" date="2023" name="Int. J. Mol. Sci.">
        <title>De Novo Assembly and Annotation of 11 Diverse Shrub Willow (Salix) Genomes Reveals Novel Gene Organization in Sex-Linked Regions.</title>
        <authorList>
            <person name="Hyden B."/>
            <person name="Feng K."/>
            <person name="Yates T.B."/>
            <person name="Jawdy S."/>
            <person name="Cereghino C."/>
            <person name="Smart L.B."/>
            <person name="Muchero W."/>
        </authorList>
    </citation>
    <scope>NUCLEOTIDE SEQUENCE [LARGE SCALE GENOMIC DNA]</scope>
    <source>
        <tissue evidence="7">Shoot tip</tissue>
    </source>
</reference>
<dbReference type="InterPro" id="IPR016024">
    <property type="entry name" value="ARM-type_fold"/>
</dbReference>
<dbReference type="PANTHER" id="PTHR22849">
    <property type="entry name" value="WDSAM1 PROTEIN"/>
    <property type="match status" value="1"/>
</dbReference>
<evidence type="ECO:0000256" key="5">
    <source>
        <dbReference type="RuleBase" id="RU369093"/>
    </source>
</evidence>
<evidence type="ECO:0000256" key="1">
    <source>
        <dbReference type="ARBA" id="ARBA00000900"/>
    </source>
</evidence>
<dbReference type="SMART" id="SM00504">
    <property type="entry name" value="Ubox"/>
    <property type="match status" value="1"/>
</dbReference>
<dbReference type="GO" id="GO:0061630">
    <property type="term" value="F:ubiquitin protein ligase activity"/>
    <property type="evidence" value="ECO:0007669"/>
    <property type="project" value="UniProtKB-UniRule"/>
</dbReference>
<dbReference type="FunFam" id="3.30.40.10:FF:000442">
    <property type="entry name" value="RING-type E3 ubiquitin transferase"/>
    <property type="match status" value="1"/>
</dbReference>
<evidence type="ECO:0000313" key="8">
    <source>
        <dbReference type="Proteomes" id="UP001151529"/>
    </source>
</evidence>
<reference evidence="7" key="1">
    <citation type="submission" date="2022-11" db="EMBL/GenBank/DDBJ databases">
        <authorList>
            <person name="Hyden B.L."/>
            <person name="Feng K."/>
            <person name="Yates T."/>
            <person name="Jawdy S."/>
            <person name="Smart L.B."/>
            <person name="Muchero W."/>
        </authorList>
    </citation>
    <scope>NUCLEOTIDE SEQUENCE</scope>
    <source>
        <tissue evidence="7">Shoot tip</tissue>
    </source>
</reference>
<dbReference type="EMBL" id="JAPFFL010000015">
    <property type="protein sequence ID" value="KAJ6677192.1"/>
    <property type="molecule type" value="Genomic_DNA"/>
</dbReference>
<dbReference type="InterPro" id="IPR013083">
    <property type="entry name" value="Znf_RING/FYVE/PHD"/>
</dbReference>
<dbReference type="OrthoDB" id="10064100at2759"/>
<dbReference type="Gene3D" id="1.25.10.10">
    <property type="entry name" value="Leucine-rich Repeat Variant"/>
    <property type="match status" value="1"/>
</dbReference>
<gene>
    <name evidence="7" type="ORF">OIU85_010372</name>
</gene>
<protein>
    <recommendedName>
        <fullName evidence="5 6">U-box domain-containing protein</fullName>
        <ecNumber evidence="5">2.3.2.27</ecNumber>
    </recommendedName>
    <alternativeName>
        <fullName evidence="5">RING-type E3 ubiquitin transferase PUB</fullName>
    </alternativeName>
</protein>
<comment type="pathway">
    <text evidence="2 5">Protein modification; protein ubiquitination.</text>
</comment>
<dbReference type="SUPFAM" id="SSF48371">
    <property type="entry name" value="ARM repeat"/>
    <property type="match status" value="1"/>
</dbReference>